<evidence type="ECO:0000259" key="11">
    <source>
        <dbReference type="PROSITE" id="PS51292"/>
    </source>
</evidence>
<dbReference type="InterPro" id="IPR001841">
    <property type="entry name" value="Znf_RING"/>
</dbReference>
<evidence type="ECO:0000256" key="5">
    <source>
        <dbReference type="ARBA" id="ARBA00022771"/>
    </source>
</evidence>
<evidence type="ECO:0000256" key="4">
    <source>
        <dbReference type="ARBA" id="ARBA00022723"/>
    </source>
</evidence>
<keyword evidence="5 9" id="KW-0863">Zinc-finger</keyword>
<feature type="domain" description="RING-CH-type" evidence="11">
    <location>
        <begin position="16"/>
        <end position="77"/>
    </location>
</feature>
<proteinExistence type="predicted"/>
<protein>
    <submittedName>
        <fullName evidence="13">RING-CH-type domain-containing protein</fullName>
    </submittedName>
</protein>
<dbReference type="PANTHER" id="PTHR45981">
    <property type="entry name" value="LD02310P"/>
    <property type="match status" value="1"/>
</dbReference>
<evidence type="ECO:0000256" key="9">
    <source>
        <dbReference type="PROSITE-ProRule" id="PRU00175"/>
    </source>
</evidence>
<evidence type="ECO:0000256" key="8">
    <source>
        <dbReference type="ARBA" id="ARBA00023329"/>
    </source>
</evidence>
<dbReference type="CDD" id="cd16698">
    <property type="entry name" value="RING_CH-C4HC3_MARCH1-like"/>
    <property type="match status" value="1"/>
</dbReference>
<dbReference type="AlphaFoldDB" id="A0A915JZR6"/>
<dbReference type="Gene3D" id="3.30.40.10">
    <property type="entry name" value="Zinc/RING finger domain, C3HC4 (zinc finger)"/>
    <property type="match status" value="1"/>
</dbReference>
<accession>A0A915JZR6</accession>
<evidence type="ECO:0000313" key="13">
    <source>
        <dbReference type="WBParaSite" id="nRc.2.0.1.t31907-RA"/>
    </source>
</evidence>
<dbReference type="GO" id="GO:0002376">
    <property type="term" value="P:immune system process"/>
    <property type="evidence" value="ECO:0007669"/>
    <property type="project" value="UniProtKB-KW"/>
</dbReference>
<name>A0A915JZR6_ROMCU</name>
<reference evidence="13" key="1">
    <citation type="submission" date="2022-11" db="UniProtKB">
        <authorList>
            <consortium name="WormBaseParasite"/>
        </authorList>
    </citation>
    <scope>IDENTIFICATION</scope>
</reference>
<organism evidence="12 13">
    <name type="scientific">Romanomermis culicivorax</name>
    <name type="common">Nematode worm</name>
    <dbReference type="NCBI Taxonomy" id="13658"/>
    <lineage>
        <taxon>Eukaryota</taxon>
        <taxon>Metazoa</taxon>
        <taxon>Ecdysozoa</taxon>
        <taxon>Nematoda</taxon>
        <taxon>Enoplea</taxon>
        <taxon>Dorylaimia</taxon>
        <taxon>Mermithida</taxon>
        <taxon>Mermithoidea</taxon>
        <taxon>Mermithidae</taxon>
        <taxon>Romanomermis</taxon>
    </lineage>
</organism>
<evidence type="ECO:0000256" key="2">
    <source>
        <dbReference type="ARBA" id="ARBA00004439"/>
    </source>
</evidence>
<comment type="subcellular location">
    <subcellularLocation>
        <location evidence="2">Cytoplasmic vesicle membrane</location>
        <topology evidence="2">Multi-pass membrane protein</topology>
    </subcellularLocation>
    <subcellularLocation>
        <location evidence="3">Early endosome membrane</location>
        <topology evidence="3">Multi-pass membrane protein</topology>
    </subcellularLocation>
    <subcellularLocation>
        <location evidence="1">Lysosome membrane</location>
        <topology evidence="1">Multi-pass membrane protein</topology>
    </subcellularLocation>
</comment>
<keyword evidence="8" id="KW-0968">Cytoplasmic vesicle</keyword>
<feature type="domain" description="RING-type" evidence="10">
    <location>
        <begin position="24"/>
        <end position="71"/>
    </location>
</feature>
<dbReference type="SMART" id="SM00744">
    <property type="entry name" value="RINGv"/>
    <property type="match status" value="1"/>
</dbReference>
<dbReference type="GO" id="GO:0005765">
    <property type="term" value="C:lysosomal membrane"/>
    <property type="evidence" value="ECO:0007669"/>
    <property type="project" value="UniProtKB-SubCell"/>
</dbReference>
<keyword evidence="12" id="KW-1185">Reference proteome</keyword>
<dbReference type="SUPFAM" id="SSF57850">
    <property type="entry name" value="RING/U-box"/>
    <property type="match status" value="1"/>
</dbReference>
<evidence type="ECO:0000256" key="3">
    <source>
        <dbReference type="ARBA" id="ARBA00004520"/>
    </source>
</evidence>
<dbReference type="GO" id="GO:0008270">
    <property type="term" value="F:zinc ion binding"/>
    <property type="evidence" value="ECO:0007669"/>
    <property type="project" value="UniProtKB-KW"/>
</dbReference>
<evidence type="ECO:0000256" key="6">
    <source>
        <dbReference type="ARBA" id="ARBA00022833"/>
    </source>
</evidence>
<sequence>MVVRAGSAKSTGALSTGSMSGDICRICHCESAPDAPLIAPCYCSGTLKYVHQKCLQQWIKSSQTRSCEVCRFSFIMQTKVKPFRKQTRFSVISDVPLLLMNLKPYSEVKSSTVADSLDLISNNRRFYRMDRQSAESPTVDDS</sequence>
<dbReference type="Proteomes" id="UP000887565">
    <property type="component" value="Unplaced"/>
</dbReference>
<dbReference type="InterPro" id="IPR013083">
    <property type="entry name" value="Znf_RING/FYVE/PHD"/>
</dbReference>
<keyword evidence="4" id="KW-0479">Metal-binding</keyword>
<evidence type="ECO:0000256" key="1">
    <source>
        <dbReference type="ARBA" id="ARBA00004155"/>
    </source>
</evidence>
<keyword evidence="7" id="KW-0391">Immunity</keyword>
<dbReference type="GO" id="GO:0031901">
    <property type="term" value="C:early endosome membrane"/>
    <property type="evidence" value="ECO:0007669"/>
    <property type="project" value="UniProtKB-SubCell"/>
</dbReference>
<evidence type="ECO:0000256" key="7">
    <source>
        <dbReference type="ARBA" id="ARBA00022859"/>
    </source>
</evidence>
<dbReference type="WBParaSite" id="nRc.2.0.1.t31907-RA">
    <property type="protein sequence ID" value="nRc.2.0.1.t31907-RA"/>
    <property type="gene ID" value="nRc.2.0.1.g31907"/>
</dbReference>
<dbReference type="PROSITE" id="PS50089">
    <property type="entry name" value="ZF_RING_2"/>
    <property type="match status" value="1"/>
</dbReference>
<keyword evidence="6" id="KW-0862">Zinc</keyword>
<dbReference type="PROSITE" id="PS51292">
    <property type="entry name" value="ZF_RING_CH"/>
    <property type="match status" value="1"/>
</dbReference>
<dbReference type="Pfam" id="PF12906">
    <property type="entry name" value="RINGv"/>
    <property type="match status" value="1"/>
</dbReference>
<evidence type="ECO:0000313" key="12">
    <source>
        <dbReference type="Proteomes" id="UP000887565"/>
    </source>
</evidence>
<dbReference type="InterPro" id="IPR011016">
    <property type="entry name" value="Znf_RING-CH"/>
</dbReference>
<evidence type="ECO:0000259" key="10">
    <source>
        <dbReference type="PROSITE" id="PS50089"/>
    </source>
</evidence>